<name>A0A8X6QD08_NEPPI</name>
<evidence type="ECO:0000313" key="3">
    <source>
        <dbReference type="EMBL" id="GFU21066.1"/>
    </source>
</evidence>
<dbReference type="AlphaFoldDB" id="A0A8X6QD08"/>
<comment type="caution">
    <text evidence="2">The sequence shown here is derived from an EMBL/GenBank/DDBJ whole genome shotgun (WGS) entry which is preliminary data.</text>
</comment>
<reference evidence="2" key="1">
    <citation type="submission" date="2020-08" db="EMBL/GenBank/DDBJ databases">
        <title>Multicomponent nature underlies the extraordinary mechanical properties of spider dragline silk.</title>
        <authorList>
            <person name="Kono N."/>
            <person name="Nakamura H."/>
            <person name="Mori M."/>
            <person name="Yoshida Y."/>
            <person name="Ohtoshi R."/>
            <person name="Malay A.D."/>
            <person name="Moran D.A.P."/>
            <person name="Tomita M."/>
            <person name="Numata K."/>
            <person name="Arakawa K."/>
        </authorList>
    </citation>
    <scope>NUCLEOTIDE SEQUENCE</scope>
</reference>
<evidence type="ECO:0000313" key="4">
    <source>
        <dbReference type="Proteomes" id="UP000887013"/>
    </source>
</evidence>
<dbReference type="EMBL" id="BMAW01126918">
    <property type="protein sequence ID" value="GFU18879.1"/>
    <property type="molecule type" value="Genomic_DNA"/>
</dbReference>
<proteinExistence type="predicted"/>
<feature type="region of interest" description="Disordered" evidence="1">
    <location>
        <begin position="1"/>
        <end position="22"/>
    </location>
</feature>
<dbReference type="Proteomes" id="UP000887013">
    <property type="component" value="Unassembled WGS sequence"/>
</dbReference>
<evidence type="ECO:0000313" key="2">
    <source>
        <dbReference type="EMBL" id="GFU18879.1"/>
    </source>
</evidence>
<gene>
    <name evidence="3" type="ORF">NPIL_52411</name>
    <name evidence="2" type="ORF">NPIL_558511</name>
</gene>
<evidence type="ECO:0000256" key="1">
    <source>
        <dbReference type="SAM" id="MobiDB-lite"/>
    </source>
</evidence>
<keyword evidence="4" id="KW-1185">Reference proteome</keyword>
<protein>
    <submittedName>
        <fullName evidence="2">Uncharacterized protein</fullName>
    </submittedName>
</protein>
<dbReference type="EMBL" id="BMAW01080763">
    <property type="protein sequence ID" value="GFU21066.1"/>
    <property type="molecule type" value="Genomic_DNA"/>
</dbReference>
<organism evidence="2 4">
    <name type="scientific">Nephila pilipes</name>
    <name type="common">Giant wood spider</name>
    <name type="synonym">Nephila maculata</name>
    <dbReference type="NCBI Taxonomy" id="299642"/>
    <lineage>
        <taxon>Eukaryota</taxon>
        <taxon>Metazoa</taxon>
        <taxon>Ecdysozoa</taxon>
        <taxon>Arthropoda</taxon>
        <taxon>Chelicerata</taxon>
        <taxon>Arachnida</taxon>
        <taxon>Araneae</taxon>
        <taxon>Araneomorphae</taxon>
        <taxon>Entelegynae</taxon>
        <taxon>Araneoidea</taxon>
        <taxon>Nephilidae</taxon>
        <taxon>Nephila</taxon>
    </lineage>
</organism>
<sequence>MYDEVESSDEKVSSSQNTKICRGDSGDQLKWFNLFSYKAKFLLNIKKTKRSAKSFFEHAELTIASRTLKSKNRDIE</sequence>
<accession>A0A8X6QD08</accession>